<comment type="caution">
    <text evidence="1">The sequence shown here is derived from an EMBL/GenBank/DDBJ whole genome shotgun (WGS) entry which is preliminary data.</text>
</comment>
<evidence type="ECO:0000313" key="2">
    <source>
        <dbReference type="Proteomes" id="UP000708208"/>
    </source>
</evidence>
<dbReference type="EMBL" id="CAJVCH010571052">
    <property type="protein sequence ID" value="CAG7836488.1"/>
    <property type="molecule type" value="Genomic_DNA"/>
</dbReference>
<organism evidence="1 2">
    <name type="scientific">Allacma fusca</name>
    <dbReference type="NCBI Taxonomy" id="39272"/>
    <lineage>
        <taxon>Eukaryota</taxon>
        <taxon>Metazoa</taxon>
        <taxon>Ecdysozoa</taxon>
        <taxon>Arthropoda</taxon>
        <taxon>Hexapoda</taxon>
        <taxon>Collembola</taxon>
        <taxon>Symphypleona</taxon>
        <taxon>Sminthuridae</taxon>
        <taxon>Allacma</taxon>
    </lineage>
</organism>
<sequence>MANEPYLSDRFMGAYKAPLKVPSMDLDPKCALDKYTQSFRDRWNLIKQDPNSKFHFTALNDACCALGNSVKNCDNLCINPGSWARGQTLYSREFRFPKSHNDVDDCCPSPCPCVEQLPDYCRDSENSVYWPTWPWVPANPRMSDSTTYNAYYQPYCVEPRKRWQAEPYIPSQYPLEECSTTKTDFSRKCPIPNGPANAEVIKHGLWSCSQFCKPFTDITTNEVEYPRKCATRPPKILPQNNLCIPCYYPLKTDTETGSQFYCKSNEAEPVHCFHDWLDNENWHKPETELEKCTTYGHYYRPFTFPPSTKCEVESPKAIPFCSMNRLCYSCTDPVPNQKTPVELKDNDPWPYVKPCQIRYQENLQRDPCAEFKDDTTYRTDYYPKALCRPRFSFAPIDGFVPPITPFNDDTTMKVSYPAYSYCQYKNAVQSSGNPCGIKWGLNPCPENNNKCLPRFPSPFGSPLKPFNCQHCECRCGPFDCRSSYNRDFKFRSKIDVDEEEEEICRRLSVPKGVTTNRFDYVEQIGKKAARMPPPKSKCYRCMNPCNVRRLDSLHRLSYTDFWKTTDPSHLEDLYRAKPYIETRASKNPCKKDNGCCEDYDEEEPILYQPIIIRQKKKKRNSKCAPPCAPPTQGSCPPDLPETEGYLRRCRGIPYSGRTIRNLAKSALVCDGYEGQ</sequence>
<dbReference type="OrthoDB" id="3349449at2759"/>
<accession>A0A8J2PMG9</accession>
<reference evidence="1" key="1">
    <citation type="submission" date="2021-06" db="EMBL/GenBank/DDBJ databases">
        <authorList>
            <person name="Hodson N. C."/>
            <person name="Mongue J. A."/>
            <person name="Jaron S. K."/>
        </authorList>
    </citation>
    <scope>NUCLEOTIDE SEQUENCE</scope>
</reference>
<name>A0A8J2PMG9_9HEXA</name>
<dbReference type="AlphaFoldDB" id="A0A8J2PMG9"/>
<gene>
    <name evidence="1" type="ORF">AFUS01_LOCUS45727</name>
</gene>
<proteinExistence type="predicted"/>
<evidence type="ECO:0008006" key="3">
    <source>
        <dbReference type="Google" id="ProtNLM"/>
    </source>
</evidence>
<evidence type="ECO:0000313" key="1">
    <source>
        <dbReference type="EMBL" id="CAG7836488.1"/>
    </source>
</evidence>
<protein>
    <recommendedName>
        <fullName evidence="3">Stabilizer of axonemal microtubules 1</fullName>
    </recommendedName>
</protein>
<keyword evidence="2" id="KW-1185">Reference proteome</keyword>
<dbReference type="Proteomes" id="UP000708208">
    <property type="component" value="Unassembled WGS sequence"/>
</dbReference>